<dbReference type="InterPro" id="IPR007016">
    <property type="entry name" value="O-antigen_ligase-rel_domated"/>
</dbReference>
<dbReference type="InterPro" id="IPR051533">
    <property type="entry name" value="WaaL-like"/>
</dbReference>
<keyword evidence="3 6" id="KW-1133">Transmembrane helix</keyword>
<accession>A0A4R1SBH1</accession>
<keyword evidence="5" id="KW-0802">TPR repeat</keyword>
<feature type="transmembrane region" description="Helical" evidence="6">
    <location>
        <begin position="237"/>
        <end position="255"/>
    </location>
</feature>
<feature type="transmembrane region" description="Helical" evidence="6">
    <location>
        <begin position="385"/>
        <end position="405"/>
    </location>
</feature>
<feature type="domain" description="O-antigen ligase-related" evidence="7">
    <location>
        <begin position="264"/>
        <end position="400"/>
    </location>
</feature>
<feature type="transmembrane region" description="Helical" evidence="6">
    <location>
        <begin position="61"/>
        <end position="78"/>
    </location>
</feature>
<name>A0A4R1SBH1_HYDET</name>
<comment type="caution">
    <text evidence="8">The sequence shown here is derived from an EMBL/GenBank/DDBJ whole genome shotgun (WGS) entry which is preliminary data.</text>
</comment>
<feature type="transmembrane region" description="Helical" evidence="6">
    <location>
        <begin position="425"/>
        <end position="446"/>
    </location>
</feature>
<dbReference type="GO" id="GO:0016020">
    <property type="term" value="C:membrane"/>
    <property type="evidence" value="ECO:0007669"/>
    <property type="project" value="UniProtKB-SubCell"/>
</dbReference>
<dbReference type="PANTHER" id="PTHR37422:SF13">
    <property type="entry name" value="LIPOPOLYSACCHARIDE BIOSYNTHESIS PROTEIN PA4999-RELATED"/>
    <property type="match status" value="1"/>
</dbReference>
<feature type="transmembrane region" description="Helical" evidence="6">
    <location>
        <begin position="285"/>
        <end position="307"/>
    </location>
</feature>
<feature type="transmembrane region" description="Helical" evidence="6">
    <location>
        <begin position="260"/>
        <end position="279"/>
    </location>
</feature>
<evidence type="ECO:0000256" key="5">
    <source>
        <dbReference type="PROSITE-ProRule" id="PRU00339"/>
    </source>
</evidence>
<evidence type="ECO:0000256" key="3">
    <source>
        <dbReference type="ARBA" id="ARBA00022989"/>
    </source>
</evidence>
<dbReference type="RefSeq" id="WP_132012536.1">
    <property type="nucleotide sequence ID" value="NZ_SLUN01000002.1"/>
</dbReference>
<feature type="transmembrane region" description="Helical" evidence="6">
    <location>
        <begin position="126"/>
        <end position="144"/>
    </location>
</feature>
<dbReference type="EMBL" id="SLUN01000002">
    <property type="protein sequence ID" value="TCL76350.1"/>
    <property type="molecule type" value="Genomic_DNA"/>
</dbReference>
<proteinExistence type="predicted"/>
<evidence type="ECO:0000256" key="4">
    <source>
        <dbReference type="ARBA" id="ARBA00023136"/>
    </source>
</evidence>
<feature type="transmembrane region" description="Helical" evidence="6">
    <location>
        <begin position="98"/>
        <end position="114"/>
    </location>
</feature>
<keyword evidence="2 6" id="KW-0812">Transmembrane</keyword>
<evidence type="ECO:0000313" key="9">
    <source>
        <dbReference type="Proteomes" id="UP000295008"/>
    </source>
</evidence>
<keyword evidence="9" id="KW-1185">Reference proteome</keyword>
<dbReference type="SMART" id="SM00028">
    <property type="entry name" value="TPR"/>
    <property type="match status" value="2"/>
</dbReference>
<dbReference type="GO" id="GO:0016874">
    <property type="term" value="F:ligase activity"/>
    <property type="evidence" value="ECO:0007669"/>
    <property type="project" value="UniProtKB-KW"/>
</dbReference>
<dbReference type="Gene3D" id="1.25.40.10">
    <property type="entry name" value="Tetratricopeptide repeat domain"/>
    <property type="match status" value="1"/>
</dbReference>
<keyword evidence="4 6" id="KW-0472">Membrane</keyword>
<gene>
    <name evidence="8" type="ORF">EDC14_1002107</name>
</gene>
<keyword evidence="8" id="KW-0436">Ligase</keyword>
<feature type="transmembrane region" description="Helical" evidence="6">
    <location>
        <begin position="479"/>
        <end position="499"/>
    </location>
</feature>
<organism evidence="8 9">
    <name type="scientific">Hydrogenispora ethanolica</name>
    <dbReference type="NCBI Taxonomy" id="1082276"/>
    <lineage>
        <taxon>Bacteria</taxon>
        <taxon>Bacillati</taxon>
        <taxon>Bacillota</taxon>
        <taxon>Hydrogenispora</taxon>
    </lineage>
</organism>
<evidence type="ECO:0000259" key="7">
    <source>
        <dbReference type="Pfam" id="PF04932"/>
    </source>
</evidence>
<feature type="transmembrane region" description="Helical" evidence="6">
    <location>
        <begin position="35"/>
        <end position="52"/>
    </location>
</feature>
<feature type="repeat" description="TPR" evidence="5">
    <location>
        <begin position="580"/>
        <end position="613"/>
    </location>
</feature>
<evidence type="ECO:0000256" key="6">
    <source>
        <dbReference type="SAM" id="Phobius"/>
    </source>
</evidence>
<sequence length="664" mass="76576">MKYSWPLKFLLALCLLLPLAYSTHSFDEFATPKMAVFLCGSLLILAFVLYYVKGLRGLPRAMLAGAGIFLTVQIYQTFRLPYPPEGLFGAYGQSESLLVQFGFVALFFAGYLWIRTDRERNAFQETVIFAALLVSLFGIFQYYLGDPISREDVSRVKSLLGDPNSLGVYLVMVQPLLWWKILRETAPVRRRFFFGCCFLQSAVISLTFSRAAWAGLAFTFLWFASFQSRPYYKERGFWLRLSLILGFGVLSINLLRQSQLWPIILVGVILFGWSLWRKLYSQKQYFVHCLLVIFLLSIVAGQLLTVLKPSSYKNYNLSSRLNSFSQQKDSGRGLIWKSAWLAFRHAPWTGAGMGSFQDSFHRFESKEAVKHWGPDRDIRQVHNELLHYLATQGVVGLGSYLALLVPILMMSRRPLRTMPEGHEGIAALWSLIAGYLVFVQFAYALVHYSHLFWMSAGILVGYYYPAPDPIPPGPLSKRTAGWLFLALCIGLAFLSHNFYRSDVHYRKAFFGSRYRHFSRSFNHFRTTLRLAPWSYQYRYRYVYALIRAAARTRNAALARQHFRAAEDLLNSLSRSFPERYQVYNLFGYLYFQKLEFGKASLFYRKALRYFPENYGVYYRIVRAELLQGDRAAALAAYRAGAAIHPEAMKELLHSDKLKLSLKPF</sequence>
<protein>
    <submittedName>
        <fullName evidence="8">O-antigen ligase-like membrane protein</fullName>
    </submittedName>
</protein>
<evidence type="ECO:0000313" key="8">
    <source>
        <dbReference type="EMBL" id="TCL76350.1"/>
    </source>
</evidence>
<feature type="transmembrane region" description="Helical" evidence="6">
    <location>
        <begin position="193"/>
        <end position="225"/>
    </location>
</feature>
<dbReference type="AlphaFoldDB" id="A0A4R1SBH1"/>
<dbReference type="InterPro" id="IPR019734">
    <property type="entry name" value="TPR_rpt"/>
</dbReference>
<dbReference type="SUPFAM" id="SSF48452">
    <property type="entry name" value="TPR-like"/>
    <property type="match status" value="1"/>
</dbReference>
<dbReference type="OrthoDB" id="9804143at2"/>
<reference evidence="8 9" key="1">
    <citation type="submission" date="2019-03" db="EMBL/GenBank/DDBJ databases">
        <title>Genomic Encyclopedia of Type Strains, Phase IV (KMG-IV): sequencing the most valuable type-strain genomes for metagenomic binning, comparative biology and taxonomic classification.</title>
        <authorList>
            <person name="Goeker M."/>
        </authorList>
    </citation>
    <scope>NUCLEOTIDE SEQUENCE [LARGE SCALE GENOMIC DNA]</scope>
    <source>
        <strain evidence="8 9">LX-B</strain>
    </source>
</reference>
<evidence type="ECO:0000256" key="1">
    <source>
        <dbReference type="ARBA" id="ARBA00004141"/>
    </source>
</evidence>
<dbReference type="Pfam" id="PF04932">
    <property type="entry name" value="Wzy_C"/>
    <property type="match status" value="1"/>
</dbReference>
<dbReference type="InterPro" id="IPR011990">
    <property type="entry name" value="TPR-like_helical_dom_sf"/>
</dbReference>
<dbReference type="PROSITE" id="PS50005">
    <property type="entry name" value="TPR"/>
    <property type="match status" value="1"/>
</dbReference>
<comment type="subcellular location">
    <subcellularLocation>
        <location evidence="1">Membrane</location>
        <topology evidence="1">Multi-pass membrane protein</topology>
    </subcellularLocation>
</comment>
<dbReference type="Proteomes" id="UP000295008">
    <property type="component" value="Unassembled WGS sequence"/>
</dbReference>
<evidence type="ECO:0000256" key="2">
    <source>
        <dbReference type="ARBA" id="ARBA00022692"/>
    </source>
</evidence>
<dbReference type="PANTHER" id="PTHR37422">
    <property type="entry name" value="TEICHURONIC ACID BIOSYNTHESIS PROTEIN TUAE"/>
    <property type="match status" value="1"/>
</dbReference>